<dbReference type="Pfam" id="PF18818">
    <property type="entry name" value="MPTase-PolyVal"/>
    <property type="match status" value="1"/>
</dbReference>
<dbReference type="InterPro" id="IPR041459">
    <property type="entry name" value="MPTase-PolyVal"/>
</dbReference>
<organism evidence="3 4">
    <name type="scientific">Xanthocytophaga flava</name>
    <dbReference type="NCBI Taxonomy" id="3048013"/>
    <lineage>
        <taxon>Bacteria</taxon>
        <taxon>Pseudomonadati</taxon>
        <taxon>Bacteroidota</taxon>
        <taxon>Cytophagia</taxon>
        <taxon>Cytophagales</taxon>
        <taxon>Rhodocytophagaceae</taxon>
        <taxon>Xanthocytophaga</taxon>
    </lineage>
</organism>
<evidence type="ECO:0000259" key="2">
    <source>
        <dbReference type="Pfam" id="PF18818"/>
    </source>
</evidence>
<accession>A0AAE3UAU9</accession>
<name>A0AAE3UAU9_9BACT</name>
<dbReference type="Proteomes" id="UP001241110">
    <property type="component" value="Unassembled WGS sequence"/>
</dbReference>
<comment type="caution">
    <text evidence="3">The sequence shown here is derived from an EMBL/GenBank/DDBJ whole genome shotgun (WGS) entry which is preliminary data.</text>
</comment>
<protein>
    <submittedName>
        <fullName evidence="3">Zincin-like metallopeptidase domain-containing protein</fullName>
    </submittedName>
</protein>
<sequence>MSVLYLAIPQNTLPAVNRFQLRKARIPLLKLTQNLSILSCAEGLSPDTVSGLTFNSITMKTQTINPQSAKATASKNKDQKSEKVDVYQLITDAIIARLEAGVIPWKCSWSKSSTIPANYLTKRAYNGINAFLLASFGYEHPFFLTFNQAKELGGMVRKRAKSIPVIFYKLLEKTAPNAKEEEKIPLLQYYRVFHISDIEGIDFKLPGRIVNPDIDLVKECEAIISTMPNAPSIVFEGSQPCYIPGLDTVRMVGIEKFTSTDEYYQTLFHELVHATAHKSRLNRDLTGGFGSNSYSIEELIAEMGASYLSALTGIETDTLLDNALLDNAAGYIQGWLKALKNDRKMLISAASKAQKATEYIAGPYMEKESYRQHT</sequence>
<dbReference type="EMBL" id="JASJOS010000025">
    <property type="protein sequence ID" value="MDJ1485896.1"/>
    <property type="molecule type" value="Genomic_DNA"/>
</dbReference>
<feature type="domain" description="N-terminal" evidence="1">
    <location>
        <begin position="85"/>
        <end position="193"/>
    </location>
</feature>
<dbReference type="Pfam" id="PF08401">
    <property type="entry name" value="ArdcN"/>
    <property type="match status" value="1"/>
</dbReference>
<evidence type="ECO:0000313" key="3">
    <source>
        <dbReference type="EMBL" id="MDJ1485896.1"/>
    </source>
</evidence>
<evidence type="ECO:0000313" key="4">
    <source>
        <dbReference type="Proteomes" id="UP001241110"/>
    </source>
</evidence>
<reference evidence="3" key="1">
    <citation type="submission" date="2023-05" db="EMBL/GenBank/DDBJ databases">
        <authorList>
            <person name="Zhang X."/>
        </authorList>
    </citation>
    <scope>NUCLEOTIDE SEQUENCE</scope>
    <source>
        <strain evidence="3">YF14B1</strain>
    </source>
</reference>
<dbReference type="AlphaFoldDB" id="A0AAE3UAU9"/>
<evidence type="ECO:0000259" key="1">
    <source>
        <dbReference type="Pfam" id="PF08401"/>
    </source>
</evidence>
<dbReference type="InterPro" id="IPR013610">
    <property type="entry name" value="ArdC_N"/>
</dbReference>
<feature type="domain" description="Polyvalent protein metallopeptidase" evidence="2">
    <location>
        <begin position="232"/>
        <end position="352"/>
    </location>
</feature>
<proteinExistence type="predicted"/>
<gene>
    <name evidence="3" type="ORF">QNI16_35775</name>
</gene>
<dbReference type="GO" id="GO:0003697">
    <property type="term" value="F:single-stranded DNA binding"/>
    <property type="evidence" value="ECO:0007669"/>
    <property type="project" value="InterPro"/>
</dbReference>